<dbReference type="EMBL" id="JACIIK010000011">
    <property type="protein sequence ID" value="MBB6204971.1"/>
    <property type="molecule type" value="Genomic_DNA"/>
</dbReference>
<dbReference type="AlphaFoldDB" id="A0AAW3V3S2"/>
<dbReference type="KEGG" id="bfn:OI25_8254"/>
<proteinExistence type="predicted"/>
<reference evidence="1 3" key="1">
    <citation type="journal article" date="2015" name="Genome Announc.">
        <title>Complete genome sequences for 59 burkholderia isolates, both pathogenic and near neighbor.</title>
        <authorList>
            <person name="Johnson S.L."/>
            <person name="Bishop-Lilly K.A."/>
            <person name="Ladner J.T."/>
            <person name="Daligault H.E."/>
            <person name="Davenport K.W."/>
            <person name="Jaissle J."/>
            <person name="Frey K.G."/>
            <person name="Koroleva G.I."/>
            <person name="Bruce D.C."/>
            <person name="Coyne S.R."/>
            <person name="Broomall S.M."/>
            <person name="Li P.E."/>
            <person name="Teshima H."/>
            <person name="Gibbons H.S."/>
            <person name="Palacios G.F."/>
            <person name="Rosenzweig C.N."/>
            <person name="Redden C.L."/>
            <person name="Xu Y."/>
            <person name="Minogue T.D."/>
            <person name="Chain P.S."/>
        </authorList>
    </citation>
    <scope>NUCLEOTIDE SEQUENCE [LARGE SCALE GENOMIC DNA]</scope>
    <source>
        <strain evidence="1 3">ATCC BAA-463</strain>
        <plasmid evidence="1 3">pBIL</plasmid>
    </source>
</reference>
<dbReference type="Proteomes" id="UP000032614">
    <property type="component" value="Plasmid pBIL"/>
</dbReference>
<name>A0AAW3V3S2_9BURK</name>
<evidence type="ECO:0000313" key="4">
    <source>
        <dbReference type="Proteomes" id="UP000518681"/>
    </source>
</evidence>
<dbReference type="EMBL" id="CP010024">
    <property type="protein sequence ID" value="AJZ56070.1"/>
    <property type="molecule type" value="Genomic_DNA"/>
</dbReference>
<organism evidence="2 4">
    <name type="scientific">Paraburkholderia fungorum</name>
    <dbReference type="NCBI Taxonomy" id="134537"/>
    <lineage>
        <taxon>Bacteria</taxon>
        <taxon>Pseudomonadati</taxon>
        <taxon>Pseudomonadota</taxon>
        <taxon>Betaproteobacteria</taxon>
        <taxon>Burkholderiales</taxon>
        <taxon>Burkholderiaceae</taxon>
        <taxon>Paraburkholderia</taxon>
    </lineage>
</organism>
<evidence type="ECO:0000313" key="2">
    <source>
        <dbReference type="EMBL" id="MBB6204971.1"/>
    </source>
</evidence>
<reference evidence="2 4" key="2">
    <citation type="submission" date="2020-08" db="EMBL/GenBank/DDBJ databases">
        <title>Genomic Encyclopedia of Type Strains, Phase IV (KMG-V): Genome sequencing to study the core and pangenomes of soil and plant-associated prokaryotes.</title>
        <authorList>
            <person name="Whitman W."/>
        </authorList>
    </citation>
    <scope>NUCLEOTIDE SEQUENCE [LARGE SCALE GENOMIC DNA]</scope>
    <source>
        <strain evidence="2 4">SEMIA 4013</strain>
    </source>
</reference>
<evidence type="ECO:0000313" key="1">
    <source>
        <dbReference type="EMBL" id="AJZ56070.1"/>
    </source>
</evidence>
<accession>A0AAW3V3S2</accession>
<gene>
    <name evidence="2" type="ORF">GGD69_005865</name>
    <name evidence="1" type="ORF">OI25_8254</name>
</gene>
<protein>
    <submittedName>
        <fullName evidence="2">Uncharacterized protein</fullName>
    </submittedName>
</protein>
<geneLocation type="plasmid" evidence="1 3">
    <name>pBIL</name>
</geneLocation>
<evidence type="ECO:0000313" key="3">
    <source>
        <dbReference type="Proteomes" id="UP000032614"/>
    </source>
</evidence>
<dbReference type="Proteomes" id="UP000518681">
    <property type="component" value="Unassembled WGS sequence"/>
</dbReference>
<keyword evidence="1" id="KW-0614">Plasmid</keyword>
<sequence>MHSMRSIAVLETATGQAVPAIRAIALLRPAVTLESDGMFSSLGIPEKSRA</sequence>